<comment type="subcellular location">
    <subcellularLocation>
        <location evidence="1">Membrane</location>
        <topology evidence="1">Multi-pass membrane protein</topology>
    </subcellularLocation>
</comment>
<dbReference type="PROSITE" id="PS00154">
    <property type="entry name" value="ATPASE_E1_E2"/>
    <property type="match status" value="1"/>
</dbReference>
<evidence type="ECO:0000313" key="11">
    <source>
        <dbReference type="EMBL" id="KAK9708552.1"/>
    </source>
</evidence>
<dbReference type="Proteomes" id="UP001479436">
    <property type="component" value="Unassembled WGS sequence"/>
</dbReference>
<gene>
    <name evidence="11" type="ORF">K7432_009565</name>
</gene>
<evidence type="ECO:0000256" key="5">
    <source>
        <dbReference type="ARBA" id="ARBA00022840"/>
    </source>
</evidence>
<evidence type="ECO:0008006" key="13">
    <source>
        <dbReference type="Google" id="ProtNLM"/>
    </source>
</evidence>
<protein>
    <recommendedName>
        <fullName evidence="13">Cation-transporting P-type ATPase C-terminal domain-containing protein</fullName>
    </recommendedName>
</protein>
<feature type="transmembrane region" description="Helical" evidence="10">
    <location>
        <begin position="42"/>
        <end position="61"/>
    </location>
</feature>
<keyword evidence="8 10" id="KW-1133">Transmembrane helix</keyword>
<evidence type="ECO:0000256" key="1">
    <source>
        <dbReference type="ARBA" id="ARBA00004141"/>
    </source>
</evidence>
<dbReference type="InterPro" id="IPR023299">
    <property type="entry name" value="ATPase_P-typ_cyto_dom_N"/>
</dbReference>
<evidence type="ECO:0000256" key="7">
    <source>
        <dbReference type="ARBA" id="ARBA00022967"/>
    </source>
</evidence>
<keyword evidence="12" id="KW-1185">Reference proteome</keyword>
<dbReference type="PRINTS" id="PR00119">
    <property type="entry name" value="CATATPASE"/>
</dbReference>
<evidence type="ECO:0000313" key="12">
    <source>
        <dbReference type="Proteomes" id="UP001479436"/>
    </source>
</evidence>
<dbReference type="SUPFAM" id="SSF81660">
    <property type="entry name" value="Metal cation-transporting ATPase, ATP-binding domain N"/>
    <property type="match status" value="1"/>
</dbReference>
<evidence type="ECO:0000256" key="3">
    <source>
        <dbReference type="ARBA" id="ARBA00022723"/>
    </source>
</evidence>
<keyword evidence="4" id="KW-0547">Nucleotide-binding</keyword>
<feature type="transmembrane region" description="Helical" evidence="10">
    <location>
        <begin position="594"/>
        <end position="617"/>
    </location>
</feature>
<dbReference type="Gene3D" id="3.40.50.1000">
    <property type="entry name" value="HAD superfamily/HAD-like"/>
    <property type="match status" value="2"/>
</dbReference>
<evidence type="ECO:0000256" key="4">
    <source>
        <dbReference type="ARBA" id="ARBA00022741"/>
    </source>
</evidence>
<reference evidence="11 12" key="1">
    <citation type="submission" date="2023-04" db="EMBL/GenBank/DDBJ databases">
        <title>Genome of Basidiobolus ranarum AG-B5.</title>
        <authorList>
            <person name="Stajich J.E."/>
            <person name="Carter-House D."/>
            <person name="Gryganskyi A."/>
        </authorList>
    </citation>
    <scope>NUCLEOTIDE SEQUENCE [LARGE SCALE GENOMIC DNA]</scope>
    <source>
        <strain evidence="11 12">AG-B5</strain>
    </source>
</reference>
<evidence type="ECO:0000256" key="2">
    <source>
        <dbReference type="ARBA" id="ARBA00022692"/>
    </source>
</evidence>
<evidence type="ECO:0000256" key="8">
    <source>
        <dbReference type="ARBA" id="ARBA00022989"/>
    </source>
</evidence>
<feature type="transmembrane region" description="Helical" evidence="10">
    <location>
        <begin position="556"/>
        <end position="573"/>
    </location>
</feature>
<dbReference type="InterPro" id="IPR006544">
    <property type="entry name" value="P-type_TPase_V"/>
</dbReference>
<name>A0ABR2VWW3_9FUNG</name>
<feature type="transmembrane region" description="Helical" evidence="10">
    <location>
        <begin position="676"/>
        <end position="695"/>
    </location>
</feature>
<evidence type="ECO:0000256" key="10">
    <source>
        <dbReference type="SAM" id="Phobius"/>
    </source>
</evidence>
<dbReference type="InterPro" id="IPR044492">
    <property type="entry name" value="P_typ_ATPase_HD_dom"/>
</dbReference>
<dbReference type="SFLD" id="SFLDF00027">
    <property type="entry name" value="p-type_atpase"/>
    <property type="match status" value="1"/>
</dbReference>
<keyword evidence="6" id="KW-0460">Magnesium</keyword>
<dbReference type="NCBIfam" id="TIGR01494">
    <property type="entry name" value="ATPase_P-type"/>
    <property type="match status" value="1"/>
</dbReference>
<keyword evidence="9 10" id="KW-0472">Membrane</keyword>
<organism evidence="11 12">
    <name type="scientific">Basidiobolus ranarum</name>
    <dbReference type="NCBI Taxonomy" id="34480"/>
    <lineage>
        <taxon>Eukaryota</taxon>
        <taxon>Fungi</taxon>
        <taxon>Fungi incertae sedis</taxon>
        <taxon>Zoopagomycota</taxon>
        <taxon>Entomophthoromycotina</taxon>
        <taxon>Basidiobolomycetes</taxon>
        <taxon>Basidiobolales</taxon>
        <taxon>Basidiobolaceae</taxon>
        <taxon>Basidiobolus</taxon>
    </lineage>
</organism>
<dbReference type="InterPro" id="IPR023298">
    <property type="entry name" value="ATPase_P-typ_TM_dom_sf"/>
</dbReference>
<evidence type="ECO:0000256" key="9">
    <source>
        <dbReference type="ARBA" id="ARBA00023136"/>
    </source>
</evidence>
<dbReference type="SFLD" id="SFLDS00003">
    <property type="entry name" value="Haloacid_Dehalogenase"/>
    <property type="match status" value="1"/>
</dbReference>
<dbReference type="InterPro" id="IPR018303">
    <property type="entry name" value="ATPase_P-typ_P_site"/>
</dbReference>
<accession>A0ABR2VWW3</accession>
<dbReference type="PANTHER" id="PTHR45630">
    <property type="entry name" value="CATION-TRANSPORTING ATPASE-RELATED"/>
    <property type="match status" value="1"/>
</dbReference>
<keyword evidence="2 10" id="KW-0812">Transmembrane</keyword>
<dbReference type="PANTHER" id="PTHR45630:SF11">
    <property type="entry name" value="CATION-TRANSPORTING P-TYPE ATPASE N-TERMINAL DOMAIN-CONTAINING PROTEIN"/>
    <property type="match status" value="1"/>
</dbReference>
<proteinExistence type="predicted"/>
<keyword evidence="5" id="KW-0067">ATP-binding</keyword>
<feature type="transmembrane region" description="Helical" evidence="10">
    <location>
        <begin position="749"/>
        <end position="769"/>
    </location>
</feature>
<keyword evidence="3" id="KW-0479">Metal-binding</keyword>
<dbReference type="EMBL" id="JASJQH010007474">
    <property type="protein sequence ID" value="KAK9708552.1"/>
    <property type="molecule type" value="Genomic_DNA"/>
</dbReference>
<keyword evidence="7" id="KW-1278">Translocase</keyword>
<sequence length="789" mass="88516">MKGDKVTALVTRTGTSTDKGQLVRRILFPNPISFIFDQQLKIVMLVLLIWGLVCFICSIWLGGTGGIASWFYGMFAISQIISPLLPAALVVGQTVAAKRLRDKKIFCVDLPRIIIAGKVQMFCFDKTGTLTKEGLEFYGVQPVDGYEERIGQNLEQSKLQFGPHTEAFTDISSLLKVGLATCHSVTQVDEQLIGNPVDIEMFRSTKWQLQDQPEHGFVDSIRSTDDPNGQLIHVVKRFEFIHARASMSVAVLDPVTEHVHIFVKGSFEKVKELSNPASVPADYDDMANKLAMEGCYVLAMAHCDLGKIDPATVRSLSREQLESNIDFMGLVLFKNMLKPDTKEAIIELKEGDTRTLMITGDTALTGIYIARACEMIPPNNRVLLGDVNRDGNVAWVDVDTGAVADVEQALSNKHTYPVELAVTARAFNILCDTDQIRRLLLDIRVFARMKPHDKVECVQLHMERGVTAMCGDGGNDCGALRASHVGIALSDAEASIVSPFSSSFRSIMSCVELLKQGRAALATSFAGYKYLIMYGQTMSFMKIFTFYFSMTPSQNVWILIDAFITVGLSWAISQSKPAKRLANSRPTARILGPETLSSVLGLIVINHLFVIGAYSFLRKQPFYLCNEFDSSTVDYAKWWLLGDNYEAEVSALVALFQFVNSAFIFNLGYKFRARWYRNYALIFLWAAFVVIVSYVELADPNRFGCIFRFNCGDPDRIAELGYKRPDWYIEPYNLPQGHNVMPTEFRWKLWALSIANMALGIIWQTFFVLGPVREHTRDKHPLKRLKVKL</sequence>
<dbReference type="Gene3D" id="3.40.1110.10">
    <property type="entry name" value="Calcium-transporting ATPase, cytoplasmic domain N"/>
    <property type="match status" value="1"/>
</dbReference>
<feature type="transmembrane region" description="Helical" evidence="10">
    <location>
        <begin position="67"/>
        <end position="91"/>
    </location>
</feature>
<feature type="transmembrane region" description="Helical" evidence="10">
    <location>
        <begin position="649"/>
        <end position="669"/>
    </location>
</feature>
<evidence type="ECO:0000256" key="6">
    <source>
        <dbReference type="ARBA" id="ARBA00022842"/>
    </source>
</evidence>
<feature type="transmembrane region" description="Helical" evidence="10">
    <location>
        <begin position="531"/>
        <end position="550"/>
    </location>
</feature>
<dbReference type="InterPro" id="IPR023214">
    <property type="entry name" value="HAD_sf"/>
</dbReference>
<dbReference type="SFLD" id="SFLDG00002">
    <property type="entry name" value="C1.7:_P-type_atpase_like"/>
    <property type="match status" value="1"/>
</dbReference>
<dbReference type="InterPro" id="IPR036412">
    <property type="entry name" value="HAD-like_sf"/>
</dbReference>
<dbReference type="Gene3D" id="1.20.1110.10">
    <property type="entry name" value="Calcium-transporting ATPase, transmembrane domain"/>
    <property type="match status" value="1"/>
</dbReference>
<dbReference type="SUPFAM" id="SSF81665">
    <property type="entry name" value="Calcium ATPase, transmembrane domain M"/>
    <property type="match status" value="1"/>
</dbReference>
<comment type="caution">
    <text evidence="11">The sequence shown here is derived from an EMBL/GenBank/DDBJ whole genome shotgun (WGS) entry which is preliminary data.</text>
</comment>
<dbReference type="SUPFAM" id="SSF56784">
    <property type="entry name" value="HAD-like"/>
    <property type="match status" value="1"/>
</dbReference>
<dbReference type="InterPro" id="IPR001757">
    <property type="entry name" value="P_typ_ATPase"/>
</dbReference>